<dbReference type="Proteomes" id="UP000010448">
    <property type="component" value="Unassembled WGS sequence"/>
</dbReference>
<name>L1LTD7_9PSED</name>
<organism evidence="1 2">
    <name type="scientific">Pseudomonas bharatica CSV86</name>
    <dbReference type="NCBI Taxonomy" id="1005395"/>
    <lineage>
        <taxon>Bacteria</taxon>
        <taxon>Pseudomonadati</taxon>
        <taxon>Pseudomonadota</taxon>
        <taxon>Gammaproteobacteria</taxon>
        <taxon>Pseudomonadales</taxon>
        <taxon>Pseudomonadaceae</taxon>
        <taxon>Pseudomonas</taxon>
        <taxon>Pseudomonas bharatica</taxon>
    </lineage>
</organism>
<keyword evidence="2" id="KW-1185">Reference proteome</keyword>
<sequence>MNATQDTRKPGDLDLHFGTLGQLFFPLDTRTGQSKRLSDGKILSVCNGLEADLLIVLRHLQDGAPDTSFGDEGVVRIRLQEWDMFELLQLRVLADDSVLVYGALGRLGDHNTFVCKLLPSGELDRSFGVNGFCIFGLGDVSNLITALEPLDNGKAIACVISQRNNPPFYGTYLVMLNNGILDPGFGDNGLGYVEASDTPLRRLAVTANGGYLLAGHSDDFSKAVFRQYHPDGSPDLGFGQNGEVALPLPPGEAEIFQVKVRADGKIVGVGGASVGLGAHTLVARLNTDGSLDSTFNNGEPKIMVFQGYETLATCVALLPDDKLLVAGHTYDPRDVILMRMEANGNLDMDFGIRGQVVSNLGGQEICEVVELQDDGKILASGQRNRETPNKTMFLARYLG</sequence>
<dbReference type="RefSeq" id="WP_009406518.1">
    <property type="nucleotide sequence ID" value="NZ_AMWJ02000002.1"/>
</dbReference>
<reference evidence="1 2" key="1">
    <citation type="journal article" date="2013" name="Genome Announc.">
        <title>Genome Sequence of Naphthalene-Degrading Soil Bacterium Pseudomonas putida CSV86.</title>
        <authorList>
            <person name="Phale P.S."/>
            <person name="Paliwal V."/>
            <person name="Raju S.C."/>
            <person name="Modak A."/>
            <person name="Purohit H.J."/>
        </authorList>
    </citation>
    <scope>NUCLEOTIDE SEQUENCE [LARGE SCALE GENOMIC DNA]</scope>
    <source>
        <strain evidence="1 2">CSV86</strain>
    </source>
</reference>
<comment type="caution">
    <text evidence="1">The sequence shown here is derived from an EMBL/GenBank/DDBJ whole genome shotgun (WGS) entry which is preliminary data.</text>
</comment>
<protein>
    <submittedName>
        <fullName evidence="1">Uncharacterized protein</fullName>
    </submittedName>
</protein>
<accession>L1LTD7</accession>
<dbReference type="NCBIfam" id="TIGR02608">
    <property type="entry name" value="delta_60_rpt"/>
    <property type="match status" value="6"/>
</dbReference>
<dbReference type="OrthoDB" id="9805017at2"/>
<evidence type="ECO:0000313" key="1">
    <source>
        <dbReference type="EMBL" id="NNJ17575.1"/>
    </source>
</evidence>
<proteinExistence type="predicted"/>
<gene>
    <name evidence="1" type="ORF">CSV86_021490</name>
</gene>
<dbReference type="Pfam" id="PF17164">
    <property type="entry name" value="DUF5122"/>
    <property type="match status" value="2"/>
</dbReference>
<dbReference type="eggNOG" id="COG3386">
    <property type="taxonomic scope" value="Bacteria"/>
</dbReference>
<evidence type="ECO:0000313" key="2">
    <source>
        <dbReference type="Proteomes" id="UP000010448"/>
    </source>
</evidence>
<dbReference type="SUPFAM" id="SSF63829">
    <property type="entry name" value="Calcium-dependent phosphotriesterase"/>
    <property type="match status" value="1"/>
</dbReference>
<dbReference type="EMBL" id="AMWJ02000002">
    <property type="protein sequence ID" value="NNJ17575.1"/>
    <property type="molecule type" value="Genomic_DNA"/>
</dbReference>
<dbReference type="Gene3D" id="2.80.10.50">
    <property type="match status" value="2"/>
</dbReference>
<dbReference type="AlphaFoldDB" id="L1LTD7"/>
<dbReference type="InterPro" id="IPR013431">
    <property type="entry name" value="Delta_60_rpt"/>
</dbReference>